<evidence type="ECO:0000256" key="1">
    <source>
        <dbReference type="ARBA" id="ARBA00005964"/>
    </source>
</evidence>
<dbReference type="Gene3D" id="3.40.50.1820">
    <property type="entry name" value="alpha/beta hydrolase"/>
    <property type="match status" value="1"/>
</dbReference>
<reference evidence="5" key="1">
    <citation type="journal article" date="2020" name="Stud. Mycol.">
        <title>101 Dothideomycetes genomes: a test case for predicting lifestyles and emergence of pathogens.</title>
        <authorList>
            <person name="Haridas S."/>
            <person name="Albert R."/>
            <person name="Binder M."/>
            <person name="Bloem J."/>
            <person name="Labutti K."/>
            <person name="Salamov A."/>
            <person name="Andreopoulos B."/>
            <person name="Baker S."/>
            <person name="Barry K."/>
            <person name="Bills G."/>
            <person name="Bluhm B."/>
            <person name="Cannon C."/>
            <person name="Castanera R."/>
            <person name="Culley D."/>
            <person name="Daum C."/>
            <person name="Ezra D."/>
            <person name="Gonzalez J."/>
            <person name="Henrissat B."/>
            <person name="Kuo A."/>
            <person name="Liang C."/>
            <person name="Lipzen A."/>
            <person name="Lutzoni F."/>
            <person name="Magnuson J."/>
            <person name="Mondo S."/>
            <person name="Nolan M."/>
            <person name="Ohm R."/>
            <person name="Pangilinan J."/>
            <person name="Park H.-J."/>
            <person name="Ramirez L."/>
            <person name="Alfaro M."/>
            <person name="Sun H."/>
            <person name="Tritt A."/>
            <person name="Yoshinaga Y."/>
            <person name="Zwiers L.-H."/>
            <person name="Turgeon B."/>
            <person name="Goodwin S."/>
            <person name="Spatafora J."/>
            <person name="Crous P."/>
            <person name="Grigoriev I."/>
        </authorList>
    </citation>
    <scope>NUCLEOTIDE SEQUENCE</scope>
    <source>
        <strain evidence="5">CBS 113818</strain>
    </source>
</reference>
<dbReference type="PROSITE" id="PS00122">
    <property type="entry name" value="CARBOXYLESTERASE_B_1"/>
    <property type="match status" value="1"/>
</dbReference>
<feature type="region of interest" description="Disordered" evidence="3">
    <location>
        <begin position="205"/>
        <end position="224"/>
    </location>
</feature>
<comment type="similarity">
    <text evidence="1">Belongs to the type-B carboxylesterase/lipase family.</text>
</comment>
<organism evidence="5 6">
    <name type="scientific">Ophiobolus disseminans</name>
    <dbReference type="NCBI Taxonomy" id="1469910"/>
    <lineage>
        <taxon>Eukaryota</taxon>
        <taxon>Fungi</taxon>
        <taxon>Dikarya</taxon>
        <taxon>Ascomycota</taxon>
        <taxon>Pezizomycotina</taxon>
        <taxon>Dothideomycetes</taxon>
        <taxon>Pleosporomycetidae</taxon>
        <taxon>Pleosporales</taxon>
        <taxon>Pleosporineae</taxon>
        <taxon>Phaeosphaeriaceae</taxon>
        <taxon>Ophiobolus</taxon>
    </lineage>
</organism>
<feature type="compositionally biased region" description="Low complexity" evidence="3">
    <location>
        <begin position="214"/>
        <end position="224"/>
    </location>
</feature>
<accession>A0A6A6ZT63</accession>
<dbReference type="InterPro" id="IPR029058">
    <property type="entry name" value="AB_hydrolase_fold"/>
</dbReference>
<gene>
    <name evidence="5" type="ORF">CC86DRAFT_384881</name>
</gene>
<dbReference type="EMBL" id="MU006232">
    <property type="protein sequence ID" value="KAF2823537.1"/>
    <property type="molecule type" value="Genomic_DNA"/>
</dbReference>
<evidence type="ECO:0000256" key="3">
    <source>
        <dbReference type="SAM" id="MobiDB-lite"/>
    </source>
</evidence>
<protein>
    <submittedName>
        <fullName evidence="5">Alpha/beta-hydrolase</fullName>
    </submittedName>
</protein>
<evidence type="ECO:0000313" key="5">
    <source>
        <dbReference type="EMBL" id="KAF2823537.1"/>
    </source>
</evidence>
<keyword evidence="6" id="KW-1185">Reference proteome</keyword>
<evidence type="ECO:0000256" key="2">
    <source>
        <dbReference type="ARBA" id="ARBA00022801"/>
    </source>
</evidence>
<proteinExistence type="inferred from homology"/>
<feature type="domain" description="Carboxylesterase type B" evidence="4">
    <location>
        <begin position="462"/>
        <end position="954"/>
    </location>
</feature>
<dbReference type="InterPro" id="IPR019826">
    <property type="entry name" value="Carboxylesterase_B_AS"/>
</dbReference>
<dbReference type="SUPFAM" id="SSF53474">
    <property type="entry name" value="alpha/beta-Hydrolases"/>
    <property type="match status" value="1"/>
</dbReference>
<dbReference type="InterPro" id="IPR002018">
    <property type="entry name" value="CarbesteraseB"/>
</dbReference>
<keyword evidence="2 5" id="KW-0378">Hydrolase</keyword>
<sequence>MAPGWRIAQPYCVALAPGPKSFKKSEPALWYAGSKTLSGEDKLFYSQNHFETTYPDLARWTKSVHNAPRACFVTFGQDLSYFACAPGHGSIWGGIPTELEDKVKKAFDTPNCVAIGKHNAWAVVYPDGYLAWKFYGHYSVLDKILTEAEPRSVTYIALSPYHKEHYFVAFVDRSIKYNFKGAPKEWMALMTEVFDAWAAERVQKQPQPQPLPYAQPYAQPNPHAQQYPYAQQQPYPQSQPWPPMQQQQPYQQVQPVYNYNYPAQLPAQLDGNPIAPYRPSPAPSYTSPVPQHTLPYGYGPPQHRAVEMPAELPGETLVASATPVPVRNVSTDGSVLSALPTSKASHAFHGNNEALIQLCQPRPSHPRKHPPGSRDQSNVTAQATARKTAWFPDRLPGITLATRLVDAYKKLRFPSSRGSALRLSPGDTNIWERFVAMVAVARAWNLGALSIGLLASIGSAAEPTVSVLNGTYEGLYLPSFEQDIFLGIPFAQSAGGENRFRPPQALNTTWNGTRSAKAYGPACPDPQLKGDAISEDCLSINIIRPAGLSDDAYSKLPVAVWIHGGSYQVGSSSLPNYNLTYIVQRSVEIGQPIIATSINYRKGGWGMLYSREIQGTGNANNALRDMRKGLAWISENIGAFGGDKNSVTIWGESAGSFAVGQLLMSYGGETDNLFHRSIQESGSAATAWYNGSDWYQPIYDNIVNKANCSEEVDTLECLRTLPFEDMLPLLAAPSQGPGWYPVVDGDVIPAYPTELLHSGRFAHIPHLYGTNSDEGTDNAPAGGVINTTQQLYDFVKGSTGFGFPDAAVSKILDLYPDDPAQGIPLNTGTERFAEQGYQYKRIAAILGDVFYHATRLDDARWYAKFSPTYIYRFNTKPWQNNPIATEGGNAPDYKGVSHFSEVAFVFANPDFYGPWPEYKALSDELSARWIGFIAGGVPDGKGLVSWPMYNASSKGLDLVLQAKGRGYNGSYVEEDTWRLEGREYLIEWARRRHV</sequence>
<name>A0A6A6ZT63_9PLEO</name>
<dbReference type="PANTHER" id="PTHR11559">
    <property type="entry name" value="CARBOXYLESTERASE"/>
    <property type="match status" value="1"/>
</dbReference>
<evidence type="ECO:0000313" key="6">
    <source>
        <dbReference type="Proteomes" id="UP000799424"/>
    </source>
</evidence>
<dbReference type="Proteomes" id="UP000799424">
    <property type="component" value="Unassembled WGS sequence"/>
</dbReference>
<dbReference type="Pfam" id="PF00135">
    <property type="entry name" value="COesterase"/>
    <property type="match status" value="1"/>
</dbReference>
<evidence type="ECO:0000259" key="4">
    <source>
        <dbReference type="Pfam" id="PF00135"/>
    </source>
</evidence>
<dbReference type="OrthoDB" id="408631at2759"/>
<feature type="region of interest" description="Disordered" evidence="3">
    <location>
        <begin position="361"/>
        <end position="382"/>
    </location>
</feature>
<dbReference type="GO" id="GO:0016787">
    <property type="term" value="F:hydrolase activity"/>
    <property type="evidence" value="ECO:0007669"/>
    <property type="project" value="UniProtKB-KW"/>
</dbReference>
<dbReference type="InterPro" id="IPR050309">
    <property type="entry name" value="Type-B_Carboxylest/Lipase"/>
</dbReference>
<dbReference type="AlphaFoldDB" id="A0A6A6ZT63"/>